<dbReference type="AlphaFoldDB" id="A0A3P3DQS7"/>
<sequence length="134" mass="15218">MSHIEEGIDFPVKLLWDLAVKLVLCQTPRRTSISRAVPPEQHDPEWRAEARRLARAEDGRISIDELCASPETIPTRFDTRFVRIYTADDLLWMTQLVIHLMEQDGVHSAVIADQFGRPNYVPAVIAVTGHDYPG</sequence>
<organism evidence="1 2">
    <name type="scientific">Falsigemmobacter faecalis</name>
    <dbReference type="NCBI Taxonomy" id="2488730"/>
    <lineage>
        <taxon>Bacteria</taxon>
        <taxon>Pseudomonadati</taxon>
        <taxon>Pseudomonadota</taxon>
        <taxon>Alphaproteobacteria</taxon>
        <taxon>Rhodobacterales</taxon>
        <taxon>Paracoccaceae</taxon>
        <taxon>Falsigemmobacter</taxon>
    </lineage>
</organism>
<dbReference type="Proteomes" id="UP000282125">
    <property type="component" value="Unassembled WGS sequence"/>
</dbReference>
<name>A0A3P3DQS7_9RHOB</name>
<comment type="caution">
    <text evidence="1">The sequence shown here is derived from an EMBL/GenBank/DDBJ whole genome shotgun (WGS) entry which is preliminary data.</text>
</comment>
<protein>
    <submittedName>
        <fullName evidence="1">Uncharacterized protein</fullName>
    </submittedName>
</protein>
<reference evidence="1 2" key="1">
    <citation type="submission" date="2018-11" db="EMBL/GenBank/DDBJ databases">
        <title>Gemmobacter sp. nov., YIM 102744-1 draft genome.</title>
        <authorList>
            <person name="Li G."/>
            <person name="Jiang Y."/>
        </authorList>
    </citation>
    <scope>NUCLEOTIDE SEQUENCE [LARGE SCALE GENOMIC DNA]</scope>
    <source>
        <strain evidence="1 2">YIM 102744-1</strain>
    </source>
</reference>
<gene>
    <name evidence="1" type="ORF">EG244_05250</name>
</gene>
<evidence type="ECO:0000313" key="2">
    <source>
        <dbReference type="Proteomes" id="UP000282125"/>
    </source>
</evidence>
<dbReference type="EMBL" id="RRAZ01000006">
    <property type="protein sequence ID" value="RRH76579.1"/>
    <property type="molecule type" value="Genomic_DNA"/>
</dbReference>
<dbReference type="RefSeq" id="WP_124963966.1">
    <property type="nucleotide sequence ID" value="NZ_RRAZ01000006.1"/>
</dbReference>
<dbReference type="OrthoDB" id="9828281at2"/>
<evidence type="ECO:0000313" key="1">
    <source>
        <dbReference type="EMBL" id="RRH76579.1"/>
    </source>
</evidence>
<accession>A0A3P3DQS7</accession>
<proteinExistence type="predicted"/>
<keyword evidence="2" id="KW-1185">Reference proteome</keyword>